<evidence type="ECO:0000256" key="1">
    <source>
        <dbReference type="SAM" id="MobiDB-lite"/>
    </source>
</evidence>
<evidence type="ECO:0000259" key="2">
    <source>
        <dbReference type="Pfam" id="PF13679"/>
    </source>
</evidence>
<dbReference type="OMA" id="YEEENVC"/>
<dbReference type="EMBL" id="VCGU01000004">
    <property type="protein sequence ID" value="TRY76792.1"/>
    <property type="molecule type" value="Genomic_DNA"/>
</dbReference>
<evidence type="ECO:0000313" key="3">
    <source>
        <dbReference type="EMBL" id="TRY76792.1"/>
    </source>
</evidence>
<evidence type="ECO:0000313" key="4">
    <source>
        <dbReference type="Proteomes" id="UP000318571"/>
    </source>
</evidence>
<dbReference type="Pfam" id="PF13679">
    <property type="entry name" value="Methyltransf_32"/>
    <property type="match status" value="1"/>
</dbReference>
<dbReference type="Proteomes" id="UP000318571">
    <property type="component" value="Chromosome 5"/>
</dbReference>
<dbReference type="OrthoDB" id="10258156at2759"/>
<organism evidence="3 4">
    <name type="scientific">Tigriopus californicus</name>
    <name type="common">Marine copepod</name>
    <dbReference type="NCBI Taxonomy" id="6832"/>
    <lineage>
        <taxon>Eukaryota</taxon>
        <taxon>Metazoa</taxon>
        <taxon>Ecdysozoa</taxon>
        <taxon>Arthropoda</taxon>
        <taxon>Crustacea</taxon>
        <taxon>Multicrustacea</taxon>
        <taxon>Hexanauplia</taxon>
        <taxon>Copepoda</taxon>
        <taxon>Harpacticoida</taxon>
        <taxon>Harpacticidae</taxon>
        <taxon>Tigriopus</taxon>
    </lineage>
</organism>
<dbReference type="STRING" id="6832.A0A553PGJ2"/>
<feature type="compositionally biased region" description="Polar residues" evidence="1">
    <location>
        <begin position="247"/>
        <end position="259"/>
    </location>
</feature>
<protein>
    <recommendedName>
        <fullName evidence="2">Methyltransferase domain-containing protein</fullName>
    </recommendedName>
</protein>
<accession>A0A553PGJ2</accession>
<gene>
    <name evidence="3" type="ORF">TCAL_07413</name>
</gene>
<proteinExistence type="predicted"/>
<dbReference type="PANTHER" id="PTHR12496:SF9">
    <property type="entry name" value="METHYLTRANSFERASE-LIKE PROTEIN 25-RELATED"/>
    <property type="match status" value="1"/>
</dbReference>
<sequence length="527" mass="59718">MTTVEHSNLERYQSKLDQLAKFLQAHWDVINVCMVDFITRDVFATVLCESDRRELAALSENDLKNLPADFVQKPTREEGGDCSAHDKLPKFIADIQAHTLESLGVIAEGETYMRSLGLVDNVSLFEHFDRIMGDKKMHEVLRLSQVIGQLAQNLDLQCLADIGSGKGYLSSILAAFYEFQILAIDAKAGNTSGAEKRDRNLERKWDALLRRAKIRSEGEAPPMRSKRWKKHLLKKAESDNLEADEMNPSSSLTQPETSRLQHVTQFVDTTTDLSNMFAEKFGESSTSRFGLIGLHTCGGLASHSLRVFVAKEDCPLLVNVGCCYHHLDEEFYRNEHLTDEENDGCHQNATFPLSSTLRSMNFQLGRNARMVAAQPMDRMASHRELPTPSLLWRAVLQSLLLESHPNLGFQDQQVGRIAKKSKTFPHYARAAWEKLALGPFKWTDEEMEKIFEAEQRKFGHGLNAFYQYRSLFSPLIEGLILLDRLVFLLEQPDVTEASLVKLFDPVISPRCFALIAKKAESNKQKQI</sequence>
<dbReference type="AlphaFoldDB" id="A0A553PGJ2"/>
<feature type="domain" description="Methyltransferase" evidence="2">
    <location>
        <begin position="135"/>
        <end position="329"/>
    </location>
</feature>
<comment type="caution">
    <text evidence="3">The sequence shown here is derived from an EMBL/GenBank/DDBJ whole genome shotgun (WGS) entry which is preliminary data.</text>
</comment>
<dbReference type="InterPro" id="IPR025714">
    <property type="entry name" value="Methyltranfer_dom"/>
</dbReference>
<dbReference type="InterPro" id="IPR052220">
    <property type="entry name" value="METTL25"/>
</dbReference>
<dbReference type="PANTHER" id="PTHR12496">
    <property type="entry name" value="CGI-41 METHYLTRANSFERASE"/>
    <property type="match status" value="1"/>
</dbReference>
<feature type="region of interest" description="Disordered" evidence="1">
    <location>
        <begin position="239"/>
        <end position="259"/>
    </location>
</feature>
<reference evidence="3 4" key="1">
    <citation type="journal article" date="2018" name="Nat. Ecol. Evol.">
        <title>Genomic signatures of mitonuclear coevolution across populations of Tigriopus californicus.</title>
        <authorList>
            <person name="Barreto F.S."/>
            <person name="Watson E.T."/>
            <person name="Lima T.G."/>
            <person name="Willett C.S."/>
            <person name="Edmands S."/>
            <person name="Li W."/>
            <person name="Burton R.S."/>
        </authorList>
    </citation>
    <scope>NUCLEOTIDE SEQUENCE [LARGE SCALE GENOMIC DNA]</scope>
    <source>
        <strain evidence="3 4">San Diego</strain>
    </source>
</reference>
<name>A0A553PGJ2_TIGCA</name>
<keyword evidence="4" id="KW-1185">Reference proteome</keyword>